<evidence type="ECO:0008006" key="4">
    <source>
        <dbReference type="Google" id="ProtNLM"/>
    </source>
</evidence>
<dbReference type="Proteomes" id="UP000193240">
    <property type="component" value="Unassembled WGS sequence"/>
</dbReference>
<feature type="region of interest" description="Disordered" evidence="1">
    <location>
        <begin position="107"/>
        <end position="155"/>
    </location>
</feature>
<organism evidence="2 3">
    <name type="scientific">Epicoccum nigrum</name>
    <name type="common">Soil fungus</name>
    <name type="synonym">Epicoccum purpurascens</name>
    <dbReference type="NCBI Taxonomy" id="105696"/>
    <lineage>
        <taxon>Eukaryota</taxon>
        <taxon>Fungi</taxon>
        <taxon>Dikarya</taxon>
        <taxon>Ascomycota</taxon>
        <taxon>Pezizomycotina</taxon>
        <taxon>Dothideomycetes</taxon>
        <taxon>Pleosporomycetidae</taxon>
        <taxon>Pleosporales</taxon>
        <taxon>Pleosporineae</taxon>
        <taxon>Didymellaceae</taxon>
        <taxon>Epicoccum</taxon>
    </lineage>
</organism>
<feature type="compositionally biased region" description="Low complexity" evidence="1">
    <location>
        <begin position="112"/>
        <end position="121"/>
    </location>
</feature>
<gene>
    <name evidence="2" type="ORF">B5807_11172</name>
</gene>
<dbReference type="EMBL" id="KZ107859">
    <property type="protein sequence ID" value="OSS44157.1"/>
    <property type="molecule type" value="Genomic_DNA"/>
</dbReference>
<dbReference type="AlphaFoldDB" id="A0A1Y2LLS9"/>
<dbReference type="PANTHER" id="PTHR42070">
    <property type="entry name" value="FILAMENT ASSOCIATED PROTEIN, PUTATIVE (AFU_ORTHOLOGUE AFUA_8G06630)-RELATED"/>
    <property type="match status" value="1"/>
</dbReference>
<dbReference type="InParanoid" id="A0A1Y2LLS9"/>
<proteinExistence type="predicted"/>
<name>A0A1Y2LLS9_EPING</name>
<evidence type="ECO:0000256" key="1">
    <source>
        <dbReference type="SAM" id="MobiDB-lite"/>
    </source>
</evidence>
<accession>A0A1Y2LLS9</accession>
<feature type="region of interest" description="Disordered" evidence="1">
    <location>
        <begin position="1"/>
        <end position="26"/>
    </location>
</feature>
<evidence type="ECO:0000313" key="3">
    <source>
        <dbReference type="Proteomes" id="UP000193240"/>
    </source>
</evidence>
<dbReference type="PANTHER" id="PTHR42070:SF1">
    <property type="entry name" value="FILAMENT ASSOCIATED PROTEIN, PUTATIVE (AFU_ORTHOLOGUE AFUA_8G06630)-RELATED"/>
    <property type="match status" value="1"/>
</dbReference>
<sequence length="281" mass="31155">MSDHMKASQKAQNLARIRDNQRRSRARRKEYLQEIEAKLRSCEQLGIEASAEIQGAARKVLDENKKLRSLLLECGMSDTDIVTALGGPVDRSFDQVSSTRALSRVLERRSNSLESSTRSSTAQPSRAASAPRQLPSAPSLRIPSSRPAALSSCGSTSPISIVSSMGTSPPALYRTPLYTAPAASQASDLKAEEVQYDYPYETTQTQPWTYPQPYTYSSEPVGYYNTSSCVDAANIIRTMRADSTPMYQVDQECAPLTQPYYNNNHVIYPVTTAFEQQYSRI</sequence>
<evidence type="ECO:0000313" key="2">
    <source>
        <dbReference type="EMBL" id="OSS44157.1"/>
    </source>
</evidence>
<dbReference type="OMA" id="RISQKAQ"/>
<protein>
    <recommendedName>
        <fullName evidence="4">BZIP domain-containing protein</fullName>
    </recommendedName>
</protein>
<keyword evidence="3" id="KW-1185">Reference proteome</keyword>
<dbReference type="STRING" id="105696.A0A1Y2LLS9"/>
<dbReference type="CDD" id="cd14688">
    <property type="entry name" value="bZIP_YAP"/>
    <property type="match status" value="1"/>
</dbReference>
<reference evidence="2 3" key="1">
    <citation type="journal article" date="2017" name="Genome Announc.">
        <title>Genome sequence of the saprophytic ascomycete Epicoccum nigrum ICMP 19927 strain isolated from New Zealand.</title>
        <authorList>
            <person name="Fokin M."/>
            <person name="Fleetwood D."/>
            <person name="Weir B.S."/>
            <person name="Villas-Boas S.G."/>
        </authorList>
    </citation>
    <scope>NUCLEOTIDE SEQUENCE [LARGE SCALE GENOMIC DNA]</scope>
    <source>
        <strain evidence="2 3">ICMP 19927</strain>
    </source>
</reference>